<feature type="region of interest" description="Disordered" evidence="1">
    <location>
        <begin position="380"/>
        <end position="403"/>
    </location>
</feature>
<gene>
    <name evidence="4" type="ORF">Tci_047150</name>
</gene>
<evidence type="ECO:0000259" key="3">
    <source>
        <dbReference type="Pfam" id="PF22936"/>
    </source>
</evidence>
<sequence length="726" mass="84524">MIIKKDFEVVKAKVERKSIALKAKKESSDKECSTFGSEDEEYAIAVRDFKKFFIRRGRFVRQLRNDKKKFQRSRDDKNGKSDRKCFRCGDPNHPIGECTKPPKDKNQRAFVEGSWSDISEEDDEKVKDETCLIEPDEWIKDSGCSKHMMGNRKLFSTYKAYNRGADYRPPMLEKDMYDSWKIRMELYMMNRQHGRMILESVENGPLIWPSTEENGLTRPKKYSELSATEAIKADCDVKATNIILQGLPPEVYALVSNHKVTKELWERIQLLMQGTSLTKQERKCKFYDEFDKFAYKKGETLCEFYLRFSLLLNDMNIYNMKLEQFQVNTQFLNTLPSEWSKFVTDVKLVRDLQTTNVDQLHAYLGQHEFHANEVRVNLPTSASRPQPLGITKKDNIQQKPSSAKKNKLEAYPRNVRSSLQIVQIVLWYLDSGCSKHMTGDRTQLTNFVNKFLGTVEFGNDHVAKIMGYGDYQIGIVTFLRVYFIEELWYNLFSVGQFCDSDLEVAFRDMMASSPICLLSNASKTKSWLWHQRVSHLNFGAINHLARQGLVRGLPKLKFKKDHLCSACAIGKIIPNDVEEDNHDIKVAHMGNDPFFGMPIREVAYDQSLLTDSIHTIVHPDHQISAHNSKWTKDHPLENIIGQLTRPVSTRLQLYEQALFCYYDAFLTSVKPKTYKDALTQSHWIKAMHEELNEFERLEESFHEVRVQNCFVQKPLPSAHQNRHEWF</sequence>
<proteinExistence type="predicted"/>
<name>A0A6L2MR38_TANCI</name>
<dbReference type="Pfam" id="PF14223">
    <property type="entry name" value="Retrotran_gag_2"/>
    <property type="match status" value="1"/>
</dbReference>
<evidence type="ECO:0000256" key="1">
    <source>
        <dbReference type="SAM" id="MobiDB-lite"/>
    </source>
</evidence>
<reference evidence="4" key="1">
    <citation type="journal article" date="2019" name="Sci. Rep.">
        <title>Draft genome of Tanacetum cinerariifolium, the natural source of mosquito coil.</title>
        <authorList>
            <person name="Yamashiro T."/>
            <person name="Shiraishi A."/>
            <person name="Satake H."/>
            <person name="Nakayama K."/>
        </authorList>
    </citation>
    <scope>NUCLEOTIDE SEQUENCE</scope>
</reference>
<evidence type="ECO:0000259" key="2">
    <source>
        <dbReference type="Pfam" id="PF13976"/>
    </source>
</evidence>
<dbReference type="InterPro" id="IPR054722">
    <property type="entry name" value="PolX-like_BBD"/>
</dbReference>
<dbReference type="InterPro" id="IPR036875">
    <property type="entry name" value="Znf_CCHC_sf"/>
</dbReference>
<dbReference type="PANTHER" id="PTHR35317:SF23">
    <property type="entry name" value="OS04G0629600 PROTEIN"/>
    <property type="match status" value="1"/>
</dbReference>
<dbReference type="GO" id="GO:0003676">
    <property type="term" value="F:nucleic acid binding"/>
    <property type="evidence" value="ECO:0007669"/>
    <property type="project" value="InterPro"/>
</dbReference>
<comment type="caution">
    <text evidence="4">The sequence shown here is derived from an EMBL/GenBank/DDBJ whole genome shotgun (WGS) entry which is preliminary data.</text>
</comment>
<dbReference type="GO" id="GO:0008270">
    <property type="term" value="F:zinc ion binding"/>
    <property type="evidence" value="ECO:0007669"/>
    <property type="project" value="InterPro"/>
</dbReference>
<feature type="domain" description="GAG-pre-integrase" evidence="2">
    <location>
        <begin position="514"/>
        <end position="571"/>
    </location>
</feature>
<feature type="region of interest" description="Disordered" evidence="1">
    <location>
        <begin position="65"/>
        <end position="85"/>
    </location>
</feature>
<dbReference type="EMBL" id="BKCJ010007031">
    <property type="protein sequence ID" value="GEU75172.1"/>
    <property type="molecule type" value="Genomic_DNA"/>
</dbReference>
<dbReference type="Pfam" id="PF22936">
    <property type="entry name" value="Pol_BBD"/>
    <property type="match status" value="1"/>
</dbReference>
<evidence type="ECO:0000313" key="4">
    <source>
        <dbReference type="EMBL" id="GEU75172.1"/>
    </source>
</evidence>
<feature type="compositionally biased region" description="Basic and acidic residues" evidence="1">
    <location>
        <begin position="72"/>
        <end position="85"/>
    </location>
</feature>
<accession>A0A6L2MR38</accession>
<protein>
    <submittedName>
        <fullName evidence="4">Retrovirus-related Pol polyprotein from transposon TNT 1-94</fullName>
    </submittedName>
</protein>
<dbReference type="SUPFAM" id="SSF57756">
    <property type="entry name" value="Retrovirus zinc finger-like domains"/>
    <property type="match status" value="1"/>
</dbReference>
<dbReference type="Pfam" id="PF13976">
    <property type="entry name" value="gag_pre-integrs"/>
    <property type="match status" value="1"/>
</dbReference>
<dbReference type="AlphaFoldDB" id="A0A6L2MR38"/>
<feature type="domain" description="Retrovirus-related Pol polyprotein from transposon TNT 1-94-like beta-barrel" evidence="3">
    <location>
        <begin position="427"/>
        <end position="499"/>
    </location>
</feature>
<organism evidence="4">
    <name type="scientific">Tanacetum cinerariifolium</name>
    <name type="common">Dalmatian daisy</name>
    <name type="synonym">Chrysanthemum cinerariifolium</name>
    <dbReference type="NCBI Taxonomy" id="118510"/>
    <lineage>
        <taxon>Eukaryota</taxon>
        <taxon>Viridiplantae</taxon>
        <taxon>Streptophyta</taxon>
        <taxon>Embryophyta</taxon>
        <taxon>Tracheophyta</taxon>
        <taxon>Spermatophyta</taxon>
        <taxon>Magnoliopsida</taxon>
        <taxon>eudicotyledons</taxon>
        <taxon>Gunneridae</taxon>
        <taxon>Pentapetalae</taxon>
        <taxon>asterids</taxon>
        <taxon>campanulids</taxon>
        <taxon>Asterales</taxon>
        <taxon>Asteraceae</taxon>
        <taxon>Asteroideae</taxon>
        <taxon>Anthemideae</taxon>
        <taxon>Anthemidinae</taxon>
        <taxon>Tanacetum</taxon>
    </lineage>
</organism>
<dbReference type="PANTHER" id="PTHR35317">
    <property type="entry name" value="OS04G0629600 PROTEIN"/>
    <property type="match status" value="1"/>
</dbReference>
<dbReference type="InterPro" id="IPR025724">
    <property type="entry name" value="GAG-pre-integrase_dom"/>
</dbReference>